<dbReference type="GeneID" id="60320792"/>
<evidence type="ECO:0000313" key="2">
    <source>
        <dbReference type="Proteomes" id="UP000259812"/>
    </source>
</evidence>
<proteinExistence type="predicted"/>
<sequence length="255" mass="26819">MTEPFPCVDPDHFLVNDDGSITPQPWMQWRSVGSVEAPSKSGSYGVTISSGGLGGDGIFSVISNLFGGLFDFLPTIFGGRSPFAIPLAVAQTTSAGGNKNDLLHALQLGWTNNTPVAQWVYGTITRGGARVTLQARSRGGLVVMSGYNLALGDPGKLAPASMFGVGADLARSGTLAIGTSFCVAEQRMNSVTIPLAPERAGWQRVEPGQTITARVELRFVSEFWENTSIDGGDSGSESSYETGATRLDLFAVPVI</sequence>
<protein>
    <submittedName>
        <fullName evidence="1">Uncharacterized protein</fullName>
    </submittedName>
</protein>
<dbReference type="RefSeq" id="YP_009949388.1">
    <property type="nucleotide sequence ID" value="NC_051580.1"/>
</dbReference>
<name>A0A346FC84_9CAUD</name>
<reference evidence="2" key="1">
    <citation type="submission" date="2018-07" db="EMBL/GenBank/DDBJ databases">
        <authorList>
            <person name="Quirk P.G."/>
            <person name="Krulwich T.A."/>
        </authorList>
    </citation>
    <scope>NUCLEOTIDE SEQUENCE [LARGE SCALE GENOMIC DNA]</scope>
</reference>
<gene>
    <name evidence="1" type="primary">37</name>
    <name evidence="1" type="ORF">PBI_THONKO_37</name>
</gene>
<dbReference type="EMBL" id="MH632120">
    <property type="protein sequence ID" value="AXN53309.1"/>
    <property type="molecule type" value="Genomic_DNA"/>
</dbReference>
<keyword evidence="2" id="KW-1185">Reference proteome</keyword>
<organism evidence="1 2">
    <name type="scientific">Mycobacterium phage Thonko</name>
    <dbReference type="NCBI Taxonomy" id="2282910"/>
    <lineage>
        <taxon>Viruses</taxon>
        <taxon>Duplodnaviria</taxon>
        <taxon>Heunggongvirae</taxon>
        <taxon>Uroviricota</taxon>
        <taxon>Caudoviricetes</taxon>
        <taxon>Bclasvirinae</taxon>
        <taxon>Thonkovirus</taxon>
        <taxon>Thonkovirus thonko</taxon>
    </lineage>
</organism>
<evidence type="ECO:0000313" key="1">
    <source>
        <dbReference type="EMBL" id="AXN53309.1"/>
    </source>
</evidence>
<dbReference type="KEGG" id="vg:60320792"/>
<dbReference type="Proteomes" id="UP000259812">
    <property type="component" value="Genome"/>
</dbReference>
<accession>A0A346FC84</accession>